<keyword evidence="2" id="KW-0808">Transferase</keyword>
<keyword evidence="3" id="KW-1185">Reference proteome</keyword>
<dbReference type="GO" id="GO:0008728">
    <property type="term" value="F:GTP diphosphokinase activity"/>
    <property type="evidence" value="ECO:0007669"/>
    <property type="project" value="UniProtKB-EC"/>
</dbReference>
<dbReference type="EMBL" id="OZ034688">
    <property type="protein sequence ID" value="CAL1329032.1"/>
    <property type="molecule type" value="Genomic_DNA"/>
</dbReference>
<gene>
    <name evidence="2" type="primary">relA</name>
    <name evidence="2" type="ORF">PRHACTZTBTEA_100A</name>
</gene>
<evidence type="ECO:0000313" key="3">
    <source>
        <dbReference type="Proteomes" id="UP001497533"/>
    </source>
</evidence>
<dbReference type="CDD" id="cd05399">
    <property type="entry name" value="NT_Rel-Spo_like"/>
    <property type="match status" value="1"/>
</dbReference>
<dbReference type="SMART" id="SM00954">
    <property type="entry name" value="RelA_SpoT"/>
    <property type="match status" value="1"/>
</dbReference>
<dbReference type="PANTHER" id="PTHR21262:SF31">
    <property type="entry name" value="GTP PYROPHOSPHOKINASE"/>
    <property type="match status" value="1"/>
</dbReference>
<evidence type="ECO:0000259" key="1">
    <source>
        <dbReference type="SMART" id="SM00954"/>
    </source>
</evidence>
<dbReference type="SUPFAM" id="SSF81301">
    <property type="entry name" value="Nucleotidyltransferase"/>
    <property type="match status" value="1"/>
</dbReference>
<proteinExistence type="predicted"/>
<dbReference type="InterPro" id="IPR007685">
    <property type="entry name" value="RelA_SpoT"/>
</dbReference>
<reference evidence="2" key="1">
    <citation type="submission" date="2024-04" db="EMBL/GenBank/DDBJ databases">
        <authorList>
            <person name="Manzano-Marin A."/>
            <person name="Manzano-Marin A."/>
            <person name="Alejandro Manzano Marin A."/>
        </authorList>
    </citation>
    <scope>NUCLEOTIDE SEQUENCE [LARGE SCALE GENOMIC DNA]</scope>
    <source>
        <strain evidence="2">TABTEA</strain>
    </source>
</reference>
<dbReference type="Gene3D" id="1.10.3210.10">
    <property type="entry name" value="Hypothetical protein af1432"/>
    <property type="match status" value="1"/>
</dbReference>
<dbReference type="InterPro" id="IPR043519">
    <property type="entry name" value="NT_sf"/>
</dbReference>
<accession>A0ABP1CDF1</accession>
<dbReference type="EC" id="2.7.6.5" evidence="2"/>
<dbReference type="RefSeq" id="WP_341765089.1">
    <property type="nucleotide sequence ID" value="NZ_OZ034688.1"/>
</dbReference>
<protein>
    <submittedName>
        <fullName evidence="2">GTP pyrophosphokinase, partial</fullName>
        <ecNumber evidence="2">2.7.6.5</ecNumber>
    </submittedName>
</protein>
<dbReference type="Pfam" id="PF13328">
    <property type="entry name" value="HD_4"/>
    <property type="match status" value="1"/>
</dbReference>
<dbReference type="PANTHER" id="PTHR21262">
    <property type="entry name" value="GUANOSINE-3',5'-BIS DIPHOSPHATE 3'-PYROPHOSPHOHYDROLASE"/>
    <property type="match status" value="1"/>
</dbReference>
<organism evidence="2 3">
    <name type="scientific">Candidatus Providencia siddallii</name>
    <dbReference type="NCBI Taxonomy" id="1715285"/>
    <lineage>
        <taxon>Bacteria</taxon>
        <taxon>Pseudomonadati</taxon>
        <taxon>Pseudomonadota</taxon>
        <taxon>Gammaproteobacteria</taxon>
        <taxon>Enterobacterales</taxon>
        <taxon>Morganellaceae</taxon>
        <taxon>Providencia</taxon>
    </lineage>
</organism>
<dbReference type="SUPFAM" id="SSF109604">
    <property type="entry name" value="HD-domain/PDEase-like"/>
    <property type="match status" value="1"/>
</dbReference>
<dbReference type="Pfam" id="PF04607">
    <property type="entry name" value="RelA_SpoT"/>
    <property type="match status" value="1"/>
</dbReference>
<evidence type="ECO:0000313" key="2">
    <source>
        <dbReference type="EMBL" id="CAL1329032.1"/>
    </source>
</evidence>
<dbReference type="Gene3D" id="3.30.460.10">
    <property type="entry name" value="Beta Polymerase, domain 2"/>
    <property type="match status" value="1"/>
</dbReference>
<dbReference type="Proteomes" id="UP001497533">
    <property type="component" value="Chromosome"/>
</dbReference>
<name>A0ABP1CDF1_9GAMM</name>
<sequence length="354" mass="42526">MVAIRNIHFTLIDNFSIENWIDSLVVDKPQLKKKIISIWRYCYDKLSDQKLRYILLLRSIEIIEILLILNMDFVSFQTAMLLQLVVVKKIEKQEIIDIFGISVYNLMKCVLDINIFYQVNLINYNKINFEINKTLSIVKDTRCIIIKLAERIACLREIKYAIESKKISIAKECFYFYAPLANRLGIEQLKWELEDLCFCYLYKKEYRKISKFINERRIDREKYISDFIVIVNNYITERHIKAEIYGRPKHIYSIWRKMQKKSLSFNKLFDLLAIRIIVNCLRDCYLVLDIIHSHFYHIYEQFDDYILTPKSNGYQSIHTVVFGPKDRILEIQIRTKKMHKNAKLGIAAHWKYKE</sequence>
<feature type="domain" description="RelA/SpoT" evidence="1">
    <location>
        <begin position="246"/>
        <end position="354"/>
    </location>
</feature>